<evidence type="ECO:0000313" key="2">
    <source>
        <dbReference type="Proteomes" id="UP000176244"/>
    </source>
</evidence>
<comment type="caution">
    <text evidence="1">The sequence shown here is derived from an EMBL/GenBank/DDBJ whole genome shotgun (WGS) entry which is preliminary data.</text>
</comment>
<dbReference type="AlphaFoldDB" id="A0A1F2PFW4"/>
<dbReference type="RefSeq" id="WP_070372141.1">
    <property type="nucleotide sequence ID" value="NZ_LKEU01000037.1"/>
</dbReference>
<dbReference type="InterPro" id="IPR008930">
    <property type="entry name" value="Terpenoid_cyclase/PrenylTrfase"/>
</dbReference>
<reference evidence="1 2" key="1">
    <citation type="submission" date="2015-09" db="EMBL/GenBank/DDBJ databases">
        <title>Genome sequence of Acetobacterium wieringae DSM 1911.</title>
        <authorList>
            <person name="Poehlein A."/>
            <person name="Bengelsdorf F.R."/>
            <person name="Schiel-Bengelsdorf B."/>
            <person name="Duerre P."/>
            <person name="Daniel R."/>
        </authorList>
    </citation>
    <scope>NUCLEOTIDE SEQUENCE [LARGE SCALE GENOMIC DNA]</scope>
    <source>
        <strain evidence="1 2">DSM 1911</strain>
    </source>
</reference>
<evidence type="ECO:0000313" key="1">
    <source>
        <dbReference type="EMBL" id="OFV69742.1"/>
    </source>
</evidence>
<evidence type="ECO:0008006" key="3">
    <source>
        <dbReference type="Google" id="ProtNLM"/>
    </source>
</evidence>
<sequence>MIIKNKSQTDWEQILATRHDNGADFWATPDGRLGIEKPISTLTALMIISELNVPRDHEALQGAAELVLKAIRADGRVRIAPKGAIYPCHTAHGVAGLCRNGYASHPRVQDALNYLLADRYDDGGWRCNKFIYGHGPETDASNPNVTLLALDAFRLAGFHAGAARIVDLDRAVETLLDHWTVKMPVGPCHYGIGKLFMQVEYPFLRYNLFYYVYVLSFYEKARQDKRFSEALVALQQKLDSQGRMIVERPNRKLRGLTICQKGKPSEAATARYQEIIKNMELD</sequence>
<protein>
    <recommendedName>
        <fullName evidence="3">Prenyltransferase</fullName>
    </recommendedName>
</protein>
<dbReference type="STRING" id="52694.ACWI_28800"/>
<proteinExistence type="predicted"/>
<organism evidence="1 2">
    <name type="scientific">Acetobacterium wieringae</name>
    <dbReference type="NCBI Taxonomy" id="52694"/>
    <lineage>
        <taxon>Bacteria</taxon>
        <taxon>Bacillati</taxon>
        <taxon>Bacillota</taxon>
        <taxon>Clostridia</taxon>
        <taxon>Eubacteriales</taxon>
        <taxon>Eubacteriaceae</taxon>
        <taxon>Acetobacterium</taxon>
    </lineage>
</organism>
<gene>
    <name evidence="1" type="ORF">ACWI_28800</name>
</gene>
<name>A0A1F2PFW4_9FIRM</name>
<dbReference type="Gene3D" id="1.50.10.20">
    <property type="match status" value="1"/>
</dbReference>
<dbReference type="Proteomes" id="UP000176244">
    <property type="component" value="Unassembled WGS sequence"/>
</dbReference>
<accession>A0A1F2PFW4</accession>
<dbReference type="OrthoDB" id="9790865at2"/>
<dbReference type="EMBL" id="LKEU01000037">
    <property type="protein sequence ID" value="OFV69742.1"/>
    <property type="molecule type" value="Genomic_DNA"/>
</dbReference>
<dbReference type="SUPFAM" id="SSF48239">
    <property type="entry name" value="Terpenoid cyclases/Protein prenyltransferases"/>
    <property type="match status" value="1"/>
</dbReference>